<sequence length="139" mass="16490">MNSDKTLEVLKKQDKEGIEAFIRRRLAFDDSLIAQLRYTDKSDIGKEHRRFEMSGYENKRGQCVTSNQAILNEFADLGIYDYTDYLFLDFYKGHGTLYFRYFSSHENEQIELGGYGTVDIIYYIFEKTIFSDKGERRRI</sequence>
<gene>
    <name evidence="1" type="ORF">DHW03_15345</name>
</gene>
<name>A0A317EJ29_9SPHI</name>
<evidence type="ECO:0000313" key="1">
    <source>
        <dbReference type="EMBL" id="PWS26652.1"/>
    </source>
</evidence>
<protein>
    <submittedName>
        <fullName evidence="1">Uncharacterized protein</fullName>
    </submittedName>
</protein>
<comment type="caution">
    <text evidence="1">The sequence shown here is derived from an EMBL/GenBank/DDBJ whole genome shotgun (WGS) entry which is preliminary data.</text>
</comment>
<dbReference type="OrthoDB" id="1437908at2"/>
<accession>A0A317EJ29</accession>
<organism evidence="1 2">
    <name type="scientific">Pedobacter yonginense</name>
    <dbReference type="NCBI Taxonomy" id="651869"/>
    <lineage>
        <taxon>Bacteria</taxon>
        <taxon>Pseudomonadati</taxon>
        <taxon>Bacteroidota</taxon>
        <taxon>Sphingobacteriia</taxon>
        <taxon>Sphingobacteriales</taxon>
        <taxon>Sphingobacteriaceae</taxon>
        <taxon>Pedobacter</taxon>
    </lineage>
</organism>
<dbReference type="EMBL" id="QGNZ01000004">
    <property type="protein sequence ID" value="PWS26652.1"/>
    <property type="molecule type" value="Genomic_DNA"/>
</dbReference>
<reference evidence="1 2" key="1">
    <citation type="submission" date="2018-05" db="EMBL/GenBank/DDBJ databases">
        <title>Pedobacter paludis sp. nov., isolated from wetland soil.</title>
        <authorList>
            <person name="Zhang Y."/>
            <person name="Wang G."/>
        </authorList>
    </citation>
    <scope>NUCLEOTIDE SEQUENCE [LARGE SCALE GENOMIC DNA]</scope>
    <source>
        <strain evidence="1 2">KCTC22721</strain>
    </source>
</reference>
<keyword evidence="2" id="KW-1185">Reference proteome</keyword>
<proteinExistence type="predicted"/>
<evidence type="ECO:0000313" key="2">
    <source>
        <dbReference type="Proteomes" id="UP000245379"/>
    </source>
</evidence>
<dbReference type="Proteomes" id="UP000245379">
    <property type="component" value="Unassembled WGS sequence"/>
</dbReference>
<dbReference type="AlphaFoldDB" id="A0A317EJ29"/>